<gene>
    <name evidence="5" type="ORF">BUALT_BualtUnG0025500</name>
</gene>
<reference evidence="5" key="1">
    <citation type="submission" date="2019-10" db="EMBL/GenBank/DDBJ databases">
        <authorList>
            <person name="Zhang R."/>
            <person name="Pan Y."/>
            <person name="Wang J."/>
            <person name="Ma R."/>
            <person name="Yu S."/>
        </authorList>
    </citation>
    <scope>NUCLEOTIDE SEQUENCE</scope>
    <source>
        <strain evidence="5">LA-IB0</strain>
        <tissue evidence="5">Leaf</tissue>
    </source>
</reference>
<keyword evidence="6" id="KW-1185">Reference proteome</keyword>
<dbReference type="InterPro" id="IPR002938">
    <property type="entry name" value="FAD-bd"/>
</dbReference>
<evidence type="ECO:0000256" key="2">
    <source>
        <dbReference type="PROSITE-ProRule" id="PRU00708"/>
    </source>
</evidence>
<feature type="repeat" description="PPR" evidence="2">
    <location>
        <begin position="492"/>
        <end position="526"/>
    </location>
</feature>
<dbReference type="Pfam" id="PF13041">
    <property type="entry name" value="PPR_2"/>
    <property type="match status" value="6"/>
</dbReference>
<dbReference type="InterPro" id="IPR002885">
    <property type="entry name" value="PPR_rpt"/>
</dbReference>
<feature type="repeat" description="PPR" evidence="2">
    <location>
        <begin position="527"/>
        <end position="561"/>
    </location>
</feature>
<dbReference type="PROSITE" id="PS51375">
    <property type="entry name" value="PPR"/>
    <property type="match status" value="9"/>
</dbReference>
<dbReference type="PANTHER" id="PTHR47942">
    <property type="entry name" value="TETRATRICOPEPTIDE REPEAT (TPR)-LIKE SUPERFAMILY PROTEIN-RELATED"/>
    <property type="match status" value="1"/>
</dbReference>
<dbReference type="Proteomes" id="UP000826271">
    <property type="component" value="Unassembled WGS sequence"/>
</dbReference>
<dbReference type="AlphaFoldDB" id="A0AAV6W198"/>
<proteinExistence type="predicted"/>
<dbReference type="PRINTS" id="PR00420">
    <property type="entry name" value="RNGMNOXGNASE"/>
</dbReference>
<organism evidence="5 6">
    <name type="scientific">Buddleja alternifolia</name>
    <dbReference type="NCBI Taxonomy" id="168488"/>
    <lineage>
        <taxon>Eukaryota</taxon>
        <taxon>Viridiplantae</taxon>
        <taxon>Streptophyta</taxon>
        <taxon>Embryophyta</taxon>
        <taxon>Tracheophyta</taxon>
        <taxon>Spermatophyta</taxon>
        <taxon>Magnoliopsida</taxon>
        <taxon>eudicotyledons</taxon>
        <taxon>Gunneridae</taxon>
        <taxon>Pentapetalae</taxon>
        <taxon>asterids</taxon>
        <taxon>lamiids</taxon>
        <taxon>Lamiales</taxon>
        <taxon>Scrophulariaceae</taxon>
        <taxon>Buddlejeae</taxon>
        <taxon>Buddleja</taxon>
    </lineage>
</organism>
<dbReference type="PANTHER" id="PTHR47942:SF16">
    <property type="entry name" value="PENTATRICOPEPTIDE REPEAT DOMAIN CONTAINING PROTEIN-RELATED"/>
    <property type="match status" value="1"/>
</dbReference>
<name>A0AAV6W198_9LAMI</name>
<evidence type="ECO:0000313" key="5">
    <source>
        <dbReference type="EMBL" id="KAG8362904.1"/>
    </source>
</evidence>
<dbReference type="InterPro" id="IPR036188">
    <property type="entry name" value="FAD/NAD-bd_sf"/>
</dbReference>
<feature type="repeat" description="PPR" evidence="2">
    <location>
        <begin position="457"/>
        <end position="491"/>
    </location>
</feature>
<feature type="repeat" description="PPR" evidence="2">
    <location>
        <begin position="387"/>
        <end position="421"/>
    </location>
</feature>
<evidence type="ECO:0000256" key="1">
    <source>
        <dbReference type="ARBA" id="ARBA00022737"/>
    </source>
</evidence>
<dbReference type="Gene3D" id="1.25.40.10">
    <property type="entry name" value="Tetratricopeptide repeat domain"/>
    <property type="match status" value="6"/>
</dbReference>
<dbReference type="InterPro" id="IPR011990">
    <property type="entry name" value="TPR-like_helical_dom_sf"/>
</dbReference>
<dbReference type="InterPro" id="IPR051222">
    <property type="entry name" value="PPR/CCM1_RNA-binding"/>
</dbReference>
<feature type="repeat" description="PPR" evidence="2">
    <location>
        <begin position="245"/>
        <end position="279"/>
    </location>
</feature>
<comment type="caution">
    <text evidence="5">The sequence shown here is derived from an EMBL/GenBank/DDBJ whole genome shotgun (WGS) entry which is preliminary data.</text>
</comment>
<feature type="domain" description="FAD-binding" evidence="4">
    <location>
        <begin position="832"/>
        <end position="905"/>
    </location>
</feature>
<dbReference type="Pfam" id="PF01494">
    <property type="entry name" value="FAD_binding_3"/>
    <property type="match status" value="1"/>
</dbReference>
<dbReference type="GO" id="GO:0071949">
    <property type="term" value="F:FAD binding"/>
    <property type="evidence" value="ECO:0007669"/>
    <property type="project" value="InterPro"/>
</dbReference>
<dbReference type="Gene3D" id="3.50.50.60">
    <property type="entry name" value="FAD/NAD(P)-binding domain"/>
    <property type="match status" value="1"/>
</dbReference>
<dbReference type="Gene3D" id="3.30.9.10">
    <property type="entry name" value="D-Amino Acid Oxidase, subunit A, domain 2"/>
    <property type="match status" value="1"/>
</dbReference>
<protein>
    <recommendedName>
        <fullName evidence="4">FAD-binding domain-containing protein</fullName>
    </recommendedName>
</protein>
<accession>A0AAV6W198</accession>
<feature type="repeat" description="PPR" evidence="2">
    <location>
        <begin position="422"/>
        <end position="456"/>
    </location>
</feature>
<dbReference type="SUPFAM" id="SSF81901">
    <property type="entry name" value="HCP-like"/>
    <property type="match status" value="1"/>
</dbReference>
<keyword evidence="1" id="KW-0677">Repeat</keyword>
<dbReference type="NCBIfam" id="TIGR00756">
    <property type="entry name" value="PPR"/>
    <property type="match status" value="10"/>
</dbReference>
<feature type="region of interest" description="Disordered" evidence="3">
    <location>
        <begin position="968"/>
        <end position="991"/>
    </location>
</feature>
<evidence type="ECO:0000313" key="6">
    <source>
        <dbReference type="Proteomes" id="UP000826271"/>
    </source>
</evidence>
<dbReference type="SUPFAM" id="SSF51905">
    <property type="entry name" value="FAD/NAD(P)-binding domain"/>
    <property type="match status" value="1"/>
</dbReference>
<dbReference type="EMBL" id="WHWC01000203">
    <property type="protein sequence ID" value="KAG8362904.1"/>
    <property type="molecule type" value="Genomic_DNA"/>
</dbReference>
<feature type="repeat" description="PPR" evidence="2">
    <location>
        <begin position="211"/>
        <end position="241"/>
    </location>
</feature>
<evidence type="ECO:0000259" key="4">
    <source>
        <dbReference type="Pfam" id="PF01494"/>
    </source>
</evidence>
<dbReference type="Pfam" id="PF12854">
    <property type="entry name" value="PPR_1"/>
    <property type="match status" value="1"/>
</dbReference>
<feature type="repeat" description="PPR" evidence="2">
    <location>
        <begin position="349"/>
        <end position="386"/>
    </location>
</feature>
<feature type="repeat" description="PPR" evidence="2">
    <location>
        <begin position="280"/>
        <end position="314"/>
    </location>
</feature>
<sequence length="1053" mass="118687">MLIDEPYGPISKFLAGLKNEIEVQVRMFKPKSLQEADDNDEDMTVRLLIASEAATPCGRLYAAEPYPPLHHHLLLRLSLTSPPNCSHSSHNRMAKKHPSFRKLIPTISPSLFSSFISQHPHLNPQIALNFLISSAIMRPLSSPMPNPTPPFAFLIKNKSFGNAEKTRRLMVKSCQTNEDAGFVLSVLRQLNRECSFRLSLREMLDDKVSPNIYTFNTMINAFCKLGNVGEAEMYLSMICRLVKPDSHTYTSFILGHCRRKDVDSANHVFVSMPQKGCRRNEVSYNNLMHGLCEVGRVDEAKSLFLQMRDDNCFPNVRTYTILIDALCGLDRRLEALSLFEEKERKVVPSVVTYNALINGYCKKGMVNKVQKAMTLLSKMLEQKLSPNVVTFNILVYGQCKEGDVDSAFRLLTLMEESNVIADQLTYGPLIDTLCKKGSVDKANEIFDSLKEKGIKVNEVMYTALIDGYCNVEKFDFALALFERMLAEGCLPNSYTYNVLIHGLCKVKKLPEALNFLDGCWREGMKPSIVTYSIVIEHMLKDFDFECAYRVLNHMIALGYKPDVCTYTSFLLLIATEELLIDGYGRSGFLSLAFDTFKSMVDAEIEPSHYTYSVIIKHLSHEKLMNGNEGRKGLDLKPTDGFINIADVWKIMEHDTALKLFEKMKDKNMVVHQIQILIMHSSQDFAEKGVLKKRGVWFNYDEVVWKVLIDGLLQRGFVERCSELDKTLVTDLSARGASGYFAMLDLQKLTSVHFMSQDLGQYLTNERPGMLFFNTEAIGVLVAHDLKRGEFVLQVPFCPPQQKFEDFNSRLFNLLTFRLKCAGCKAMGDAYAEVAEKFLAGNNRIILAGEAAHRFPPAGGFGMNTEIQDGHNLAWKLDSVLKGVAPPSILSTYETERRHFVNDVERIDREELIGRLQAMEETMSVFTEDQTQMKSSISALQNQMVELLKGMNILTGAHAAAATTNPVRRPRHLNADGHFVPRKPRGSDFGPRKFGWPGTSKRHYDLRVQHGVMGIYLSGSQPFCNPPPRNSVTGPPLRLTLPALSVVVGPKIDS</sequence>
<evidence type="ECO:0000256" key="3">
    <source>
        <dbReference type="SAM" id="MobiDB-lite"/>
    </source>
</evidence>